<dbReference type="AlphaFoldDB" id="A0A964E0C0"/>
<feature type="domain" description="Aminoglycoside phosphotransferase" evidence="1">
    <location>
        <begin position="28"/>
        <end position="243"/>
    </location>
</feature>
<dbReference type="Gene3D" id="3.30.200.20">
    <property type="entry name" value="Phosphorylase Kinase, domain 1"/>
    <property type="match status" value="1"/>
</dbReference>
<dbReference type="SUPFAM" id="SSF56112">
    <property type="entry name" value="Protein kinase-like (PK-like)"/>
    <property type="match status" value="1"/>
</dbReference>
<name>A0A964E0C0_9PROT</name>
<evidence type="ECO:0000259" key="1">
    <source>
        <dbReference type="Pfam" id="PF01636"/>
    </source>
</evidence>
<comment type="caution">
    <text evidence="2">The sequence shown here is derived from an EMBL/GenBank/DDBJ whole genome shotgun (WGS) entry which is preliminary data.</text>
</comment>
<organism evidence="2 3">
    <name type="scientific">Acidisoma silvae</name>
    <dbReference type="NCBI Taxonomy" id="2802396"/>
    <lineage>
        <taxon>Bacteria</taxon>
        <taxon>Pseudomonadati</taxon>
        <taxon>Pseudomonadota</taxon>
        <taxon>Alphaproteobacteria</taxon>
        <taxon>Acetobacterales</taxon>
        <taxon>Acidocellaceae</taxon>
        <taxon>Acidisoma</taxon>
    </lineage>
</organism>
<evidence type="ECO:0000313" key="3">
    <source>
        <dbReference type="Proteomes" id="UP000708298"/>
    </source>
</evidence>
<sequence length="328" mass="34991">MTVIGEQQQERLRAALIAAFGSAETDNIAPLPGGASTAFPFRVNRGGNTYVVRLEGERSPLRNPHQYAAMAMAAEAGLAPHLYHADDGLGVAVMDFIDEKPLATYPGGSAGLAQGVGGLIDSLQSSPVFPRFLDYTDMVGRLWAYVCGTGLFAGGVLDKVTARLARVRKAFDAGSARSIASHNDLLPRNLLFDGTRLWLIDWESAYANDPHIDIATALDNFAPDHGCAELLQQAAGAHWPDRVDPTRLALARALVRLYYAGVLLSAAFAALGPLEDRNLAAPTADAFERGVRLGGMRLDAPETKYMLGKVFLASFMTGAPPPRLSGSQ</sequence>
<accession>A0A964E0C0</accession>
<reference evidence="2" key="2">
    <citation type="submission" date="2021-01" db="EMBL/GenBank/DDBJ databases">
        <authorList>
            <person name="Mieszkin S."/>
            <person name="Pouder E."/>
            <person name="Alain K."/>
        </authorList>
    </citation>
    <scope>NUCLEOTIDE SEQUENCE</scope>
    <source>
        <strain evidence="2">HW T2.11</strain>
    </source>
</reference>
<proteinExistence type="predicted"/>
<protein>
    <submittedName>
        <fullName evidence="2">Phosphotransferase</fullName>
    </submittedName>
</protein>
<dbReference type="Pfam" id="PF01636">
    <property type="entry name" value="APH"/>
    <property type="match status" value="1"/>
</dbReference>
<dbReference type="InterPro" id="IPR011009">
    <property type="entry name" value="Kinase-like_dom_sf"/>
</dbReference>
<dbReference type="Gene3D" id="3.90.1200.10">
    <property type="match status" value="1"/>
</dbReference>
<keyword evidence="3" id="KW-1185">Reference proteome</keyword>
<gene>
    <name evidence="2" type="ORF">ASILVAE211_18465</name>
</gene>
<dbReference type="Proteomes" id="UP000708298">
    <property type="component" value="Unassembled WGS sequence"/>
</dbReference>
<dbReference type="RefSeq" id="WP_227322841.1">
    <property type="nucleotide sequence ID" value="NZ_JAESVB010000011.1"/>
</dbReference>
<dbReference type="EMBL" id="JAESVB010000011">
    <property type="protein sequence ID" value="MCB8877186.1"/>
    <property type="molecule type" value="Genomic_DNA"/>
</dbReference>
<reference evidence="2" key="1">
    <citation type="journal article" date="2021" name="Microorganisms">
        <title>Acidisoma silvae sp. nov. and Acidisomacellulosilytica sp. nov., Two Acidophilic Bacteria Isolated from Decaying Wood, Hydrolyzing Cellulose and Producing Poly-3-hydroxybutyrate.</title>
        <authorList>
            <person name="Mieszkin S."/>
            <person name="Pouder E."/>
            <person name="Uroz S."/>
            <person name="Simon-Colin C."/>
            <person name="Alain K."/>
        </authorList>
    </citation>
    <scope>NUCLEOTIDE SEQUENCE</scope>
    <source>
        <strain evidence="2">HW T2.11</strain>
    </source>
</reference>
<evidence type="ECO:0000313" key="2">
    <source>
        <dbReference type="EMBL" id="MCB8877186.1"/>
    </source>
</evidence>
<dbReference type="InterPro" id="IPR002575">
    <property type="entry name" value="Aminoglycoside_PTrfase"/>
</dbReference>